<keyword evidence="9" id="KW-0732">Signal</keyword>
<sequence length="634" mass="71492">MLKRKGTKSFSWMLTLVMAVSLAMPSLSYADEAESNSIQQAYELDDGVTAEKYDYADSIKESIYVESTLDSDEDGTPDRIAADIIRPKESNGDMKVPVIMDASPYYESLGRGNESEIKDTDGDGVNDMFPLFYDNYFVPRGYAVVQVDMVGTNNSDGCPTTGGFEEIESIKVVIEWLNGKGKAWDENGEEIAADWSTGKVGMIGKSYDGTLANGVAATGVEGLETIVPIGAISSWYDYYRYEGISFRKNGPNGLSKLVTSSERVPACAPVRENIKEKADDETGDYNSFWDERNYIKDAHNIEASVFVVHGINDYNVKANHFSNWWEVLKENDVPRKLWLTQTGHVDPFDFRREEWVHTLHRWFEHWLLDIDNGIMDEPAVDIEREADEWETYSAWPDQNSKAVKVRLAPADGNLPGVLTTGPVKGNFNQTFVDEPYQRESAMVEDEFSTKENRLMFMTPELEDDLRLSGIPEIDIRASVNKENTNLTALIVDYGTDERVNHRDRGEGVRTLEEESCWGQSTAADDACYKETEKTTHEAPYEIVTHGWMDATNWKTLDYTDLLKPEKSYRFQWDTLPEDYVFKEGHRIGIVIAGSNYQRLLPMQNKATIDVSLGQSKALLPIVGGKKAFEAAVEE</sequence>
<dbReference type="InterPro" id="IPR005674">
    <property type="entry name" value="CocE/Ser_esterase"/>
</dbReference>
<evidence type="ECO:0000256" key="8">
    <source>
        <dbReference type="ARBA" id="ARBA00030045"/>
    </source>
</evidence>
<feature type="signal peptide" evidence="9">
    <location>
        <begin position="1"/>
        <end position="30"/>
    </location>
</feature>
<comment type="similarity">
    <text evidence="2">Belongs to the peptidase S15 family.</text>
</comment>
<dbReference type="Gene3D" id="3.40.50.1820">
    <property type="entry name" value="alpha/beta hydrolase"/>
    <property type="match status" value="1"/>
</dbReference>
<dbReference type="InterPro" id="IPR008252">
    <property type="entry name" value="Pept_S15_Xpro"/>
</dbReference>
<evidence type="ECO:0000259" key="10">
    <source>
        <dbReference type="SMART" id="SM00939"/>
    </source>
</evidence>
<evidence type="ECO:0000256" key="9">
    <source>
        <dbReference type="SAM" id="SignalP"/>
    </source>
</evidence>
<dbReference type="SMART" id="SM00939">
    <property type="entry name" value="PepX_C"/>
    <property type="match status" value="1"/>
</dbReference>
<evidence type="ECO:0000313" key="12">
    <source>
        <dbReference type="Proteomes" id="UP000621631"/>
    </source>
</evidence>
<protein>
    <recommendedName>
        <fullName evidence="3">Xaa-Pro dipeptidyl-peptidase</fullName>
        <ecNumber evidence="3">3.4.14.11</ecNumber>
    </recommendedName>
    <alternativeName>
        <fullName evidence="8">X-prolyl-dipeptidyl aminopeptidase</fullName>
    </alternativeName>
</protein>
<name>A0ABR7VHQ4_VIRHA</name>
<feature type="chain" id="PRO_5046307687" description="Xaa-Pro dipeptidyl-peptidase" evidence="9">
    <location>
        <begin position="31"/>
        <end position="634"/>
    </location>
</feature>
<dbReference type="NCBIfam" id="TIGR00976">
    <property type="entry name" value="CocE_NonD"/>
    <property type="match status" value="1"/>
</dbReference>
<evidence type="ECO:0000256" key="5">
    <source>
        <dbReference type="ARBA" id="ARBA00022670"/>
    </source>
</evidence>
<evidence type="ECO:0000256" key="4">
    <source>
        <dbReference type="ARBA" id="ARBA00022438"/>
    </source>
</evidence>
<dbReference type="NCBIfam" id="NF003780">
    <property type="entry name" value="PRK05371.1-1"/>
    <property type="match status" value="1"/>
</dbReference>
<dbReference type="Proteomes" id="UP000621631">
    <property type="component" value="Unassembled WGS sequence"/>
</dbReference>
<dbReference type="SUPFAM" id="SSF53474">
    <property type="entry name" value="alpha/beta-Hydrolases"/>
    <property type="match status" value="1"/>
</dbReference>
<evidence type="ECO:0000256" key="2">
    <source>
        <dbReference type="ARBA" id="ARBA00010819"/>
    </source>
</evidence>
<dbReference type="Gene3D" id="2.60.120.260">
    <property type="entry name" value="Galactose-binding domain-like"/>
    <property type="match status" value="1"/>
</dbReference>
<dbReference type="PRINTS" id="PR00923">
    <property type="entry name" value="LACTOPTASE"/>
</dbReference>
<dbReference type="InterPro" id="IPR000383">
    <property type="entry name" value="Xaa-Pro-like_dom"/>
</dbReference>
<dbReference type="Gene3D" id="1.10.246.70">
    <property type="match status" value="1"/>
</dbReference>
<dbReference type="EMBL" id="JACWEZ010000001">
    <property type="protein sequence ID" value="MBD1221243.1"/>
    <property type="molecule type" value="Genomic_DNA"/>
</dbReference>
<proteinExistence type="inferred from homology"/>
<keyword evidence="7" id="KW-0720">Serine protease</keyword>
<dbReference type="SUPFAM" id="SSF49785">
    <property type="entry name" value="Galactose-binding domain-like"/>
    <property type="match status" value="1"/>
</dbReference>
<gene>
    <name evidence="11" type="ORF">IC602_01290</name>
</gene>
<comment type="caution">
    <text evidence="11">The sequence shown here is derived from an EMBL/GenBank/DDBJ whole genome shotgun (WGS) entry which is preliminary data.</text>
</comment>
<evidence type="ECO:0000256" key="3">
    <source>
        <dbReference type="ARBA" id="ARBA00012463"/>
    </source>
</evidence>
<dbReference type="InterPro" id="IPR029058">
    <property type="entry name" value="AB_hydrolase_fold"/>
</dbReference>
<accession>A0ABR7VHQ4</accession>
<evidence type="ECO:0000313" key="11">
    <source>
        <dbReference type="EMBL" id="MBD1221243.1"/>
    </source>
</evidence>
<dbReference type="Pfam" id="PF08530">
    <property type="entry name" value="PepX_C"/>
    <property type="match status" value="1"/>
</dbReference>
<keyword evidence="4" id="KW-0031">Aminopeptidase</keyword>
<evidence type="ECO:0000256" key="1">
    <source>
        <dbReference type="ARBA" id="ARBA00000123"/>
    </source>
</evidence>
<feature type="domain" description="Xaa-Pro dipeptidyl-peptidase C-terminal" evidence="10">
    <location>
        <begin position="360"/>
        <end position="618"/>
    </location>
</feature>
<keyword evidence="6" id="KW-0378">Hydrolase</keyword>
<dbReference type="Pfam" id="PF02129">
    <property type="entry name" value="Peptidase_S15"/>
    <property type="match status" value="1"/>
</dbReference>
<reference evidence="11 12" key="1">
    <citation type="submission" date="2020-09" db="EMBL/GenBank/DDBJ databases">
        <title>Draft Genome Sequences of Oil-Oxidizing Bacteria Halomonas titanicae, Marinobacter lutaoensis, and Virgibacillus halodenitrificans Isolated from Highly Saline Environments.</title>
        <authorList>
            <person name="Grouzdev D.S."/>
            <person name="Sokolova D.S."/>
            <person name="Semenova E.M."/>
            <person name="Borzenkov I.A."/>
            <person name="Bidzhieva S.K."/>
            <person name="Poltaraus A.B."/>
            <person name="Nazina T.N."/>
        </authorList>
    </citation>
    <scope>NUCLEOTIDE SEQUENCE [LARGE SCALE GENOMIC DNA]</scope>
    <source>
        <strain evidence="11 12">VKM B-3472D</strain>
    </source>
</reference>
<comment type="catalytic activity">
    <reaction evidence="1">
        <text>Hydrolyzes Xaa-Pro-|- bonds to release unblocked, N-terminal dipeptides from substrates including Ala-Pro-|-p-nitroanilide and (sequentially) Tyr-Pro-|-Phe-Pro-|-Gly-Pro-|-Ile.</text>
        <dbReference type="EC" id="3.4.14.11"/>
    </reaction>
</comment>
<evidence type="ECO:0000256" key="6">
    <source>
        <dbReference type="ARBA" id="ARBA00022801"/>
    </source>
</evidence>
<organism evidence="11 12">
    <name type="scientific">Virgibacillus halodenitrificans</name>
    <name type="common">Bacillus halodenitrificans</name>
    <dbReference type="NCBI Taxonomy" id="1482"/>
    <lineage>
        <taxon>Bacteria</taxon>
        <taxon>Bacillati</taxon>
        <taxon>Bacillota</taxon>
        <taxon>Bacilli</taxon>
        <taxon>Bacillales</taxon>
        <taxon>Bacillaceae</taxon>
        <taxon>Virgibacillus</taxon>
    </lineage>
</organism>
<keyword evidence="5" id="KW-0645">Protease</keyword>
<evidence type="ECO:0000256" key="7">
    <source>
        <dbReference type="ARBA" id="ARBA00022825"/>
    </source>
</evidence>
<keyword evidence="12" id="KW-1185">Reference proteome</keyword>
<dbReference type="EC" id="3.4.14.11" evidence="3"/>
<dbReference type="InterPro" id="IPR008979">
    <property type="entry name" value="Galactose-bd-like_sf"/>
</dbReference>
<dbReference type="InterPro" id="IPR013736">
    <property type="entry name" value="Xaa-Pro_dipept_C"/>
</dbReference>